<dbReference type="GO" id="GO:0030313">
    <property type="term" value="C:cell envelope"/>
    <property type="evidence" value="ECO:0007669"/>
    <property type="project" value="UniProtKB-SubCell"/>
</dbReference>
<dbReference type="InterPro" id="IPR023929">
    <property type="entry name" value="MbnH-like"/>
</dbReference>
<dbReference type="GO" id="GO:0046872">
    <property type="term" value="F:metal ion binding"/>
    <property type="evidence" value="ECO:0007669"/>
    <property type="project" value="UniProtKB-KW"/>
</dbReference>
<evidence type="ECO:0000256" key="2">
    <source>
        <dbReference type="ARBA" id="ARBA00022617"/>
    </source>
</evidence>
<dbReference type="Pfam" id="PF03150">
    <property type="entry name" value="CCP_MauG"/>
    <property type="match status" value="1"/>
</dbReference>
<feature type="domain" description="Cytochrome c" evidence="8">
    <location>
        <begin position="299"/>
        <end position="449"/>
    </location>
</feature>
<keyword evidence="4" id="KW-0560">Oxidoreductase</keyword>
<feature type="domain" description="Cytochrome c" evidence="8">
    <location>
        <begin position="137"/>
        <end position="244"/>
    </location>
</feature>
<reference evidence="9" key="1">
    <citation type="submission" date="2021-03" db="EMBL/GenBank/DDBJ databases">
        <title>Ottowia sp. 27C isolated from the cloaca of a Giant Asian pond turtle (Heosemys grandis).</title>
        <authorList>
            <person name="Spergser J."/>
            <person name="Busse H.-J."/>
        </authorList>
    </citation>
    <scope>NUCLEOTIDE SEQUENCE</scope>
    <source>
        <strain evidence="9">27C</strain>
    </source>
</reference>
<feature type="region of interest" description="Disordered" evidence="7">
    <location>
        <begin position="405"/>
        <end position="426"/>
    </location>
</feature>
<proteinExistence type="predicted"/>
<evidence type="ECO:0000256" key="3">
    <source>
        <dbReference type="ARBA" id="ARBA00022723"/>
    </source>
</evidence>
<evidence type="ECO:0000256" key="4">
    <source>
        <dbReference type="ARBA" id="ARBA00023002"/>
    </source>
</evidence>
<dbReference type="NCBIfam" id="TIGR04039">
    <property type="entry name" value="MXAN_0977_Heme2"/>
    <property type="match status" value="1"/>
</dbReference>
<dbReference type="Gene3D" id="1.10.760.10">
    <property type="entry name" value="Cytochrome c-like domain"/>
    <property type="match status" value="2"/>
</dbReference>
<dbReference type="InterPro" id="IPR036909">
    <property type="entry name" value="Cyt_c-like_dom_sf"/>
</dbReference>
<dbReference type="KEGG" id="otd:J1M35_19240"/>
<evidence type="ECO:0000256" key="6">
    <source>
        <dbReference type="PROSITE-ProRule" id="PRU00433"/>
    </source>
</evidence>
<comment type="subcellular location">
    <subcellularLocation>
        <location evidence="1">Cell envelope</location>
    </subcellularLocation>
</comment>
<dbReference type="Proteomes" id="UP000663903">
    <property type="component" value="Chromosome"/>
</dbReference>
<dbReference type="InterPro" id="IPR051395">
    <property type="entry name" value="Cytochrome_c_Peroxidase/MauG"/>
</dbReference>
<accession>A0A975H7X1</accession>
<dbReference type="GO" id="GO:0004130">
    <property type="term" value="F:cytochrome-c peroxidase activity"/>
    <property type="evidence" value="ECO:0007669"/>
    <property type="project" value="TreeGrafter"/>
</dbReference>
<sequence>MPRLLRNRGAFRLLAPSPVGGGSGWEQQPTPRTATLRKRSGAVPIPAFPQRGKEEGQARWRGTRNGWLGAAALAAGLAACGGGDAPAPAPTTPAKTAQPTVLNWTYPAYTPPSDWQWDLPAHFPPPRVPADNPMSAAKVDLGRHLFYDKRLSGNGSMACASCHHQAKAFTDGRPRAIGATGVEHVRGAMALVNVAYNATYTWANPALASLERQIPNPLFGTTPVEMGVDEAAAAAIPARLKNATDVDYPAKFKAAFPDAAGDAVTWDHILKAITTFERTLISANSRYDQHLQGRAALTPQELNGLRLFKAADCIKCHAEPNFSGQFVSAATTSLAVRFHNKGLYNVGGTGDDPADSQGAVEITSNLADMGAFKAPTLRNIEVTAPYTHDGSIATLEEAVRIFTSGGRNVTSGPNAGDGRANPHKSGHIKDRAMSAQEQADLVAFLKTLTDHEFLTNPRLSDPFGAKP</sequence>
<organism evidence="9 10">
    <name type="scientific">Ottowia testudinis</name>
    <dbReference type="NCBI Taxonomy" id="2816950"/>
    <lineage>
        <taxon>Bacteria</taxon>
        <taxon>Pseudomonadati</taxon>
        <taxon>Pseudomonadota</taxon>
        <taxon>Betaproteobacteria</taxon>
        <taxon>Burkholderiales</taxon>
        <taxon>Comamonadaceae</taxon>
        <taxon>Ottowia</taxon>
    </lineage>
</organism>
<protein>
    <submittedName>
        <fullName evidence="9">Di-heme enzyme</fullName>
    </submittedName>
</protein>
<evidence type="ECO:0000313" key="10">
    <source>
        <dbReference type="Proteomes" id="UP000663903"/>
    </source>
</evidence>
<dbReference type="InterPro" id="IPR004852">
    <property type="entry name" value="Di-haem_cyt_c_peroxidsae"/>
</dbReference>
<dbReference type="PROSITE" id="PS51007">
    <property type="entry name" value="CYTC"/>
    <property type="match status" value="2"/>
</dbReference>
<keyword evidence="5 6" id="KW-0408">Iron</keyword>
<evidence type="ECO:0000259" key="8">
    <source>
        <dbReference type="PROSITE" id="PS51007"/>
    </source>
</evidence>
<dbReference type="SUPFAM" id="SSF46626">
    <property type="entry name" value="Cytochrome c"/>
    <property type="match status" value="2"/>
</dbReference>
<keyword evidence="2 6" id="KW-0349">Heme</keyword>
<dbReference type="GO" id="GO:0020037">
    <property type="term" value="F:heme binding"/>
    <property type="evidence" value="ECO:0007669"/>
    <property type="project" value="InterPro"/>
</dbReference>
<name>A0A975H7X1_9BURK</name>
<evidence type="ECO:0000313" key="9">
    <source>
        <dbReference type="EMBL" id="QTD47492.1"/>
    </source>
</evidence>
<evidence type="ECO:0000256" key="1">
    <source>
        <dbReference type="ARBA" id="ARBA00004196"/>
    </source>
</evidence>
<feature type="region of interest" description="Disordered" evidence="7">
    <location>
        <begin position="15"/>
        <end position="38"/>
    </location>
</feature>
<dbReference type="GO" id="GO:0009055">
    <property type="term" value="F:electron transfer activity"/>
    <property type="evidence" value="ECO:0007669"/>
    <property type="project" value="InterPro"/>
</dbReference>
<keyword evidence="3 6" id="KW-0479">Metal-binding</keyword>
<evidence type="ECO:0000256" key="5">
    <source>
        <dbReference type="ARBA" id="ARBA00023004"/>
    </source>
</evidence>
<keyword evidence="10" id="KW-1185">Reference proteome</keyword>
<dbReference type="PANTHER" id="PTHR30600">
    <property type="entry name" value="CYTOCHROME C PEROXIDASE-RELATED"/>
    <property type="match status" value="1"/>
</dbReference>
<dbReference type="AlphaFoldDB" id="A0A975H7X1"/>
<evidence type="ECO:0000256" key="7">
    <source>
        <dbReference type="SAM" id="MobiDB-lite"/>
    </source>
</evidence>
<dbReference type="EMBL" id="CP071796">
    <property type="protein sequence ID" value="QTD47492.1"/>
    <property type="molecule type" value="Genomic_DNA"/>
</dbReference>
<dbReference type="InterPro" id="IPR009056">
    <property type="entry name" value="Cyt_c-like_dom"/>
</dbReference>
<gene>
    <name evidence="9" type="ORF">J1M35_19240</name>
</gene>